<gene>
    <name evidence="2" type="ORF">RFI_25124</name>
</gene>
<accession>X6MFQ2</accession>
<evidence type="ECO:0000313" key="2">
    <source>
        <dbReference type="EMBL" id="ETO12252.1"/>
    </source>
</evidence>
<dbReference type="Proteomes" id="UP000023152">
    <property type="component" value="Unassembled WGS sequence"/>
</dbReference>
<evidence type="ECO:0000313" key="3">
    <source>
        <dbReference type="Proteomes" id="UP000023152"/>
    </source>
</evidence>
<organism evidence="2 3">
    <name type="scientific">Reticulomyxa filosa</name>
    <dbReference type="NCBI Taxonomy" id="46433"/>
    <lineage>
        <taxon>Eukaryota</taxon>
        <taxon>Sar</taxon>
        <taxon>Rhizaria</taxon>
        <taxon>Retaria</taxon>
        <taxon>Foraminifera</taxon>
        <taxon>Monothalamids</taxon>
        <taxon>Reticulomyxidae</taxon>
        <taxon>Reticulomyxa</taxon>
    </lineage>
</organism>
<feature type="region of interest" description="Disordered" evidence="1">
    <location>
        <begin position="1"/>
        <end position="36"/>
    </location>
</feature>
<dbReference type="AlphaFoldDB" id="X6MFQ2"/>
<sequence>MTTRRTAGSSSAKQKALHDSSTNSTGGSKASSHDKNAEWLKAIESEKFTEQDDQPLTLHNVNVLRVCGFLELIDDLDQKYLNFSIPSPEELITWLSAPQPSTEVREIFIELLGKLSPDIAKARKNIMLSEFNDALFGFFSKKSQEDSNPVVMYCNYPTNSEAIAWEGMTWHDLPVGARLSLLQNLIDFCLTEDKDLHKLINANRKALILPSICQTSTYDGNLSMKYI</sequence>
<dbReference type="EMBL" id="ASPP01021582">
    <property type="protein sequence ID" value="ETO12252.1"/>
    <property type="molecule type" value="Genomic_DNA"/>
</dbReference>
<keyword evidence="3" id="KW-1185">Reference proteome</keyword>
<proteinExistence type="predicted"/>
<protein>
    <submittedName>
        <fullName evidence="2">Uncharacterized protein</fullName>
    </submittedName>
</protein>
<feature type="compositionally biased region" description="Polar residues" evidence="1">
    <location>
        <begin position="1"/>
        <end position="30"/>
    </location>
</feature>
<evidence type="ECO:0000256" key="1">
    <source>
        <dbReference type="SAM" id="MobiDB-lite"/>
    </source>
</evidence>
<comment type="caution">
    <text evidence="2">The sequence shown here is derived from an EMBL/GenBank/DDBJ whole genome shotgun (WGS) entry which is preliminary data.</text>
</comment>
<reference evidence="2 3" key="1">
    <citation type="journal article" date="2013" name="Curr. Biol.">
        <title>The Genome of the Foraminiferan Reticulomyxa filosa.</title>
        <authorList>
            <person name="Glockner G."/>
            <person name="Hulsmann N."/>
            <person name="Schleicher M."/>
            <person name="Noegel A.A."/>
            <person name="Eichinger L."/>
            <person name="Gallinger C."/>
            <person name="Pawlowski J."/>
            <person name="Sierra R."/>
            <person name="Euteneuer U."/>
            <person name="Pillet L."/>
            <person name="Moustafa A."/>
            <person name="Platzer M."/>
            <person name="Groth M."/>
            <person name="Szafranski K."/>
            <person name="Schliwa M."/>
        </authorList>
    </citation>
    <scope>NUCLEOTIDE SEQUENCE [LARGE SCALE GENOMIC DNA]</scope>
</reference>
<name>X6MFQ2_RETFI</name>